<dbReference type="EMBL" id="AP024597">
    <property type="protein sequence ID" value="BCU69037.1"/>
    <property type="molecule type" value="Genomic_DNA"/>
</dbReference>
<gene>
    <name evidence="2" type="ORF">KN1_03340</name>
</gene>
<evidence type="ECO:0000313" key="3">
    <source>
        <dbReference type="Proteomes" id="UP000825123"/>
    </source>
</evidence>
<dbReference type="Proteomes" id="UP000825123">
    <property type="component" value="Chromosome"/>
</dbReference>
<protein>
    <recommendedName>
        <fullName evidence="4">Thermopsin</fullName>
    </recommendedName>
</protein>
<keyword evidence="1" id="KW-0472">Membrane</keyword>
<feature type="transmembrane region" description="Helical" evidence="1">
    <location>
        <begin position="12"/>
        <end position="32"/>
    </location>
</feature>
<dbReference type="RefSeq" id="WP_221289097.1">
    <property type="nucleotide sequence ID" value="NZ_AP024597.1"/>
</dbReference>
<dbReference type="AlphaFoldDB" id="A0A8D5U4S0"/>
<name>A0A8D5U4S0_9CREN</name>
<feature type="transmembrane region" description="Helical" evidence="1">
    <location>
        <begin position="546"/>
        <end position="564"/>
    </location>
</feature>
<keyword evidence="1" id="KW-0812">Transmembrane</keyword>
<keyword evidence="3" id="KW-1185">Reference proteome</keyword>
<evidence type="ECO:0008006" key="4">
    <source>
        <dbReference type="Google" id="ProtNLM"/>
    </source>
</evidence>
<proteinExistence type="predicted"/>
<sequence>MKITVGNLNNRGLLLLFILFIIIPLSSTLYHASVINPVEIISNYPFYLNGNLVPPGKYQVTTPVVDLSFEPVLNATSSSRIYLMGVYINGTLINQSSFTFYTDLIGPTIVEPDYIQQYYVNVSSIVPAPISSGWYNKSEKITIPSNYYYQKGLTRYVLLESLVNRTIENSFVVNSPLNVVFLYKVEYYVNLTEPVFGYINGKYSLIQPNWYDFHTNITIPRYIYINNLTRLYTYGNFIGQISLSKPLIINDTQVTQYFIKVVKPISALVNGKNETLSSGWYNQSDKIYIPNVIPLINDYRIQIIGNVTGYNEIQSPLIIDDKEVLQYLITFPFKVTVKLSNGTVSSASIFWVDNGTDVNVPVQYYYFNNVSRALVFNQTFDKPNFNVLNYTKQYLIQVSLPIPAYINGENQTLTTGWYNKSLNIFIYKVYYITNNERIYMIKINTYNISDLNSPVNINDYYILEYMINITAYYGNTNTIIYNVKLWEPSNSTFQIPSVYEFDGTIFEISPKNSTTLYVIKPISEDVVYNPINQSVQINVITNNPDLLIAIILIVAVSIATILFIQRLKNNTTSK</sequence>
<keyword evidence="1" id="KW-1133">Transmembrane helix</keyword>
<evidence type="ECO:0000256" key="1">
    <source>
        <dbReference type="SAM" id="Phobius"/>
    </source>
</evidence>
<organism evidence="2 3">
    <name type="scientific">Stygiolobus caldivivus</name>
    <dbReference type="NCBI Taxonomy" id="2824673"/>
    <lineage>
        <taxon>Archaea</taxon>
        <taxon>Thermoproteota</taxon>
        <taxon>Thermoprotei</taxon>
        <taxon>Sulfolobales</taxon>
        <taxon>Sulfolobaceae</taxon>
        <taxon>Stygiolobus</taxon>
    </lineage>
</organism>
<reference evidence="2 3" key="1">
    <citation type="submission" date="2021-04" db="EMBL/GenBank/DDBJ databases">
        <title>Complete genome sequence of Stygiolobus sp. KN-1.</title>
        <authorList>
            <person name="Nakamura K."/>
            <person name="Sakai H."/>
            <person name="Kurosawa N."/>
        </authorList>
    </citation>
    <scope>NUCLEOTIDE SEQUENCE [LARGE SCALE GENOMIC DNA]</scope>
    <source>
        <strain evidence="2 3">KN-1</strain>
    </source>
</reference>
<dbReference type="GeneID" id="66162086"/>
<dbReference type="KEGG" id="csty:KN1_03340"/>
<accession>A0A8D5U4S0</accession>
<evidence type="ECO:0000313" key="2">
    <source>
        <dbReference type="EMBL" id="BCU69037.1"/>
    </source>
</evidence>